<protein>
    <submittedName>
        <fullName evidence="1">Uncharacterized protein</fullName>
    </submittedName>
</protein>
<keyword evidence="2" id="KW-1185">Reference proteome</keyword>
<organism evidence="1 2">
    <name type="scientific">Dryococelus australis</name>
    <dbReference type="NCBI Taxonomy" id="614101"/>
    <lineage>
        <taxon>Eukaryota</taxon>
        <taxon>Metazoa</taxon>
        <taxon>Ecdysozoa</taxon>
        <taxon>Arthropoda</taxon>
        <taxon>Hexapoda</taxon>
        <taxon>Insecta</taxon>
        <taxon>Pterygota</taxon>
        <taxon>Neoptera</taxon>
        <taxon>Polyneoptera</taxon>
        <taxon>Phasmatodea</taxon>
        <taxon>Verophasmatodea</taxon>
        <taxon>Anareolatae</taxon>
        <taxon>Phasmatidae</taxon>
        <taxon>Eurycanthinae</taxon>
        <taxon>Dryococelus</taxon>
    </lineage>
</organism>
<name>A0ABQ9HNL7_9NEOP</name>
<dbReference type="Proteomes" id="UP001159363">
    <property type="component" value="Chromosome X"/>
</dbReference>
<gene>
    <name evidence="1" type="ORF">PR048_011975</name>
</gene>
<sequence length="195" mass="22195">MKKVLGVEISSHILFIHAVGGCDSTFRLFGIGKGTILMKLLKDASFLEQAKVFSPESADKDKIIKAGENALDCLYKGKLGDTLNSLRHKRFIEEKKHAREFLCCCTNTSSNIISHTVSFFESIFSRTNLAWKLQYLNTRRLWLDMQKQQSATPHDEFSTSIRSPHFHKKKCRCKGMCVSKKCSCRKHNMNSTPVC</sequence>
<comment type="caution">
    <text evidence="1">The sequence shown here is derived from an EMBL/GenBank/DDBJ whole genome shotgun (WGS) entry which is preliminary data.</text>
</comment>
<evidence type="ECO:0000313" key="2">
    <source>
        <dbReference type="Proteomes" id="UP001159363"/>
    </source>
</evidence>
<proteinExistence type="predicted"/>
<dbReference type="EMBL" id="JARBHB010000004">
    <property type="protein sequence ID" value="KAJ8885775.1"/>
    <property type="molecule type" value="Genomic_DNA"/>
</dbReference>
<dbReference type="PROSITE" id="PS51257">
    <property type="entry name" value="PROKAR_LIPOPROTEIN"/>
    <property type="match status" value="1"/>
</dbReference>
<reference evidence="1 2" key="1">
    <citation type="submission" date="2023-02" db="EMBL/GenBank/DDBJ databases">
        <title>LHISI_Scaffold_Assembly.</title>
        <authorList>
            <person name="Stuart O.P."/>
            <person name="Cleave R."/>
            <person name="Magrath M.J.L."/>
            <person name="Mikheyev A.S."/>
        </authorList>
    </citation>
    <scope>NUCLEOTIDE SEQUENCE [LARGE SCALE GENOMIC DNA]</scope>
    <source>
        <strain evidence="1">Daus_M_001</strain>
        <tissue evidence="1">Leg muscle</tissue>
    </source>
</reference>
<evidence type="ECO:0000313" key="1">
    <source>
        <dbReference type="EMBL" id="KAJ8885775.1"/>
    </source>
</evidence>
<accession>A0ABQ9HNL7</accession>